<evidence type="ECO:0000256" key="7">
    <source>
        <dbReference type="ARBA" id="ARBA00022475"/>
    </source>
</evidence>
<dbReference type="PIRSF" id="PIRSF006603">
    <property type="entry name" value="DinF"/>
    <property type="match status" value="1"/>
</dbReference>
<evidence type="ECO:0000256" key="13">
    <source>
        <dbReference type="SAM" id="Phobius"/>
    </source>
</evidence>
<comment type="function">
    <text evidence="1">Multidrug efflux pump.</text>
</comment>
<dbReference type="CDD" id="cd13138">
    <property type="entry name" value="MATE_yoeA_like"/>
    <property type="match status" value="1"/>
</dbReference>
<evidence type="ECO:0000256" key="2">
    <source>
        <dbReference type="ARBA" id="ARBA00004651"/>
    </source>
</evidence>
<keyword evidence="5" id="KW-0813">Transport</keyword>
<feature type="transmembrane region" description="Helical" evidence="13">
    <location>
        <begin position="67"/>
        <end position="88"/>
    </location>
</feature>
<feature type="transmembrane region" description="Helical" evidence="13">
    <location>
        <begin position="334"/>
        <end position="361"/>
    </location>
</feature>
<evidence type="ECO:0000256" key="12">
    <source>
        <dbReference type="ARBA" id="ARBA00031636"/>
    </source>
</evidence>
<dbReference type="KEGG" id="dpm:FNV33_08605"/>
<name>A0A516GKK9_9LACT</name>
<evidence type="ECO:0000256" key="5">
    <source>
        <dbReference type="ARBA" id="ARBA00022448"/>
    </source>
</evidence>
<keyword evidence="7" id="KW-1003">Cell membrane</keyword>
<feature type="transmembrane region" description="Helical" evidence="13">
    <location>
        <begin position="297"/>
        <end position="314"/>
    </location>
</feature>
<dbReference type="InterPro" id="IPR002528">
    <property type="entry name" value="MATE_fam"/>
</dbReference>
<proteinExistence type="inferred from homology"/>
<reference evidence="14 15" key="1">
    <citation type="submission" date="2019-07" db="EMBL/GenBank/DDBJ databases">
        <title>Genome assembly of a nasal isolate of Dolosigranulum pigrum from a chronic sinusitis patient.</title>
        <authorList>
            <person name="Baig S."/>
            <person name="Overballe-Petersen S."/>
            <person name="Kaspar U."/>
            <person name="Rendboe A."/>
            <person name="de Man T."/>
            <person name="Liu C."/>
            <person name="Price L.B."/>
            <person name="Stegger M."/>
            <person name="Becker K."/>
            <person name="Skytt Andersen P."/>
        </authorList>
    </citation>
    <scope>NUCLEOTIDE SEQUENCE [LARGE SCALE GENOMIC DNA]</scope>
    <source>
        <strain evidence="14 15">83VPs-KB5</strain>
    </source>
</reference>
<dbReference type="GO" id="GO:0006811">
    <property type="term" value="P:monoatomic ion transport"/>
    <property type="evidence" value="ECO:0007669"/>
    <property type="project" value="UniProtKB-KW"/>
</dbReference>
<dbReference type="GO" id="GO:0042910">
    <property type="term" value="F:xenobiotic transmembrane transporter activity"/>
    <property type="evidence" value="ECO:0007669"/>
    <property type="project" value="InterPro"/>
</dbReference>
<evidence type="ECO:0000256" key="8">
    <source>
        <dbReference type="ARBA" id="ARBA00022692"/>
    </source>
</evidence>
<dbReference type="GO" id="GO:0015297">
    <property type="term" value="F:antiporter activity"/>
    <property type="evidence" value="ECO:0007669"/>
    <property type="project" value="UniProtKB-KW"/>
</dbReference>
<evidence type="ECO:0000256" key="11">
    <source>
        <dbReference type="ARBA" id="ARBA00023136"/>
    </source>
</evidence>
<feature type="transmembrane region" description="Helical" evidence="13">
    <location>
        <begin position="180"/>
        <end position="203"/>
    </location>
</feature>
<dbReference type="AlphaFoldDB" id="A0A516GKK9"/>
<accession>A0A516GKK9</accession>
<feature type="transmembrane region" description="Helical" evidence="13">
    <location>
        <begin position="209"/>
        <end position="230"/>
    </location>
</feature>
<evidence type="ECO:0000256" key="1">
    <source>
        <dbReference type="ARBA" id="ARBA00003408"/>
    </source>
</evidence>
<dbReference type="PANTHER" id="PTHR43298:SF2">
    <property type="entry name" value="FMN_FAD EXPORTER YEEO-RELATED"/>
    <property type="match status" value="1"/>
</dbReference>
<keyword evidence="8 13" id="KW-0812">Transmembrane</keyword>
<evidence type="ECO:0000313" key="15">
    <source>
        <dbReference type="Proteomes" id="UP000315953"/>
    </source>
</evidence>
<feature type="transmembrane region" description="Helical" evidence="13">
    <location>
        <begin position="150"/>
        <end position="168"/>
    </location>
</feature>
<comment type="subcellular location">
    <subcellularLocation>
        <location evidence="2">Cell membrane</location>
        <topology evidence="2">Multi-pass membrane protein</topology>
    </subcellularLocation>
</comment>
<dbReference type="InterPro" id="IPR050222">
    <property type="entry name" value="MATE_MdtK"/>
</dbReference>
<evidence type="ECO:0000256" key="3">
    <source>
        <dbReference type="ARBA" id="ARBA00010199"/>
    </source>
</evidence>
<dbReference type="Proteomes" id="UP000315953">
    <property type="component" value="Chromosome"/>
</dbReference>
<keyword evidence="9 13" id="KW-1133">Transmembrane helix</keyword>
<dbReference type="NCBIfam" id="TIGR00797">
    <property type="entry name" value="matE"/>
    <property type="match status" value="1"/>
</dbReference>
<keyword evidence="6" id="KW-0050">Antiport</keyword>
<dbReference type="PANTHER" id="PTHR43298">
    <property type="entry name" value="MULTIDRUG RESISTANCE PROTEIN NORM-RELATED"/>
    <property type="match status" value="1"/>
</dbReference>
<evidence type="ECO:0000256" key="9">
    <source>
        <dbReference type="ARBA" id="ARBA00022989"/>
    </source>
</evidence>
<evidence type="ECO:0000256" key="4">
    <source>
        <dbReference type="ARBA" id="ARBA00020268"/>
    </source>
</evidence>
<dbReference type="InterPro" id="IPR048279">
    <property type="entry name" value="MdtK-like"/>
</dbReference>
<protein>
    <recommendedName>
        <fullName evidence="4">Probable multidrug resistance protein NorM</fullName>
    </recommendedName>
    <alternativeName>
        <fullName evidence="12">Multidrug-efflux transporter</fullName>
    </alternativeName>
</protein>
<dbReference type="EMBL" id="CP041626">
    <property type="protein sequence ID" value="QDO92051.1"/>
    <property type="molecule type" value="Genomic_DNA"/>
</dbReference>
<evidence type="ECO:0000256" key="10">
    <source>
        <dbReference type="ARBA" id="ARBA00023065"/>
    </source>
</evidence>
<feature type="transmembrane region" description="Helical" evidence="13">
    <location>
        <begin position="30"/>
        <end position="47"/>
    </location>
</feature>
<sequence>MLYYRAKKYILMIRGELMGDLTKGPPLKQIVLFSVPLIIGNLFQMLYSVMDTLIVGRTLGVKALGGIGVAGSVMFLILGFSQGFTAGLTIPLAQAYGARDYSKVRRSVLISWSFCVGIAVILTGLSLTMLPHLLRWMNTPDDLYQFTYQYLQIILSFIIVPIFFNLLSNMMRALGDSRTPLYFLIVATVMNIILDYTLIVYVGMGIRGAAVATVFSQFLAASLCWIAITQKLRIIRPHLNFSQMRWEEVKYHAYIAFPMAFQVSIIAIGATAITVALNNIGSLAVASYVAAQRADDIVILVLMSFGVAMATYAGQNFGAEKYDRIREGVKQISILSVSIAIFFGIVLLVFGDSVVTIFVSGQPDPQMLEYGRQYFLMVAPFYNLLSLLFIYRNTLQGIGNSRVPVIGGMMELVMRVGAAFILSQVIGFYGLAISSPLAWLGAVIPLAWTYHRVKDDLASVKQKKETNSIPPTID</sequence>
<keyword evidence="10" id="KW-0406">Ion transport</keyword>
<organism evidence="14 15">
    <name type="scientific">Dolosigranulum pigrum</name>
    <dbReference type="NCBI Taxonomy" id="29394"/>
    <lineage>
        <taxon>Bacteria</taxon>
        <taxon>Bacillati</taxon>
        <taxon>Bacillota</taxon>
        <taxon>Bacilli</taxon>
        <taxon>Lactobacillales</taxon>
        <taxon>Carnobacteriaceae</taxon>
        <taxon>Dolosigranulum</taxon>
    </lineage>
</organism>
<dbReference type="Pfam" id="PF01554">
    <property type="entry name" value="MatE"/>
    <property type="match status" value="2"/>
</dbReference>
<evidence type="ECO:0000313" key="14">
    <source>
        <dbReference type="EMBL" id="QDO92051.1"/>
    </source>
</evidence>
<gene>
    <name evidence="14" type="ORF">FNV33_08605</name>
</gene>
<keyword evidence="11 13" id="KW-0472">Membrane</keyword>
<comment type="similarity">
    <text evidence="3">Belongs to the multi antimicrobial extrusion (MATE) (TC 2.A.66.1) family.</text>
</comment>
<feature type="transmembrane region" description="Helical" evidence="13">
    <location>
        <begin position="373"/>
        <end position="391"/>
    </location>
</feature>
<feature type="transmembrane region" description="Helical" evidence="13">
    <location>
        <begin position="109"/>
        <end position="130"/>
    </location>
</feature>
<dbReference type="GO" id="GO:0005886">
    <property type="term" value="C:plasma membrane"/>
    <property type="evidence" value="ECO:0007669"/>
    <property type="project" value="UniProtKB-SubCell"/>
</dbReference>
<feature type="transmembrane region" description="Helical" evidence="13">
    <location>
        <begin position="251"/>
        <end position="277"/>
    </location>
</feature>
<feature type="transmembrane region" description="Helical" evidence="13">
    <location>
        <begin position="412"/>
        <end position="431"/>
    </location>
</feature>
<evidence type="ECO:0000256" key="6">
    <source>
        <dbReference type="ARBA" id="ARBA00022449"/>
    </source>
</evidence>